<dbReference type="EMBL" id="ULHB01000042">
    <property type="protein sequence ID" value="SYW78417.1"/>
    <property type="molecule type" value="Genomic_DNA"/>
</dbReference>
<gene>
    <name evidence="3" type="ORF">UBRO2_02609</name>
    <name evidence="2" type="ORF">UBRO_01194</name>
</gene>
<dbReference type="InterPro" id="IPR035979">
    <property type="entry name" value="RBD_domain_sf"/>
</dbReference>
<dbReference type="InterPro" id="IPR039884">
    <property type="entry name" value="R3HC1/R3HCL"/>
</dbReference>
<feature type="region of interest" description="Disordered" evidence="1">
    <location>
        <begin position="106"/>
        <end position="182"/>
    </location>
</feature>
<dbReference type="OrthoDB" id="5418203at2759"/>
<evidence type="ECO:0008006" key="6">
    <source>
        <dbReference type="Google" id="ProtNLM"/>
    </source>
</evidence>
<evidence type="ECO:0000313" key="4">
    <source>
        <dbReference type="Proteomes" id="UP000179920"/>
    </source>
</evidence>
<reference evidence="3" key="3">
    <citation type="submission" date="2018-08" db="EMBL/GenBank/DDBJ databases">
        <authorList>
            <person name="Guldener U."/>
        </authorList>
    </citation>
    <scope>NUCLEOTIDE SEQUENCE</scope>
    <source>
        <strain evidence="3">UB2</strain>
    </source>
</reference>
<proteinExistence type="predicted"/>
<evidence type="ECO:0000313" key="2">
    <source>
        <dbReference type="EMBL" id="SAM58413.1"/>
    </source>
</evidence>
<reference evidence="2" key="2">
    <citation type="submission" date="2016-04" db="EMBL/GenBank/DDBJ databases">
        <authorList>
            <person name="Evans L.H."/>
            <person name="Alamgir A."/>
            <person name="Owens N."/>
            <person name="Weber N.D."/>
            <person name="Virtaneva K."/>
            <person name="Barbian K."/>
            <person name="Babar A."/>
            <person name="Rosenke K."/>
        </authorList>
    </citation>
    <scope>NUCLEOTIDE SEQUENCE</scope>
    <source>
        <strain evidence="2">UB2112</strain>
    </source>
</reference>
<accession>A0A1K0FUN0</accession>
<evidence type="ECO:0000313" key="3">
    <source>
        <dbReference type="EMBL" id="SYW78417.1"/>
    </source>
</evidence>
<dbReference type="EMBL" id="LT558117">
    <property type="protein sequence ID" value="SAM58413.1"/>
    <property type="molecule type" value="Genomic_DNA"/>
</dbReference>
<dbReference type="InterPro" id="IPR019416">
    <property type="entry name" value="NCBP3"/>
</dbReference>
<dbReference type="AlphaFoldDB" id="A0A1K0FUN0"/>
<dbReference type="GO" id="GO:0000340">
    <property type="term" value="F:RNA 7-methylguanosine cap binding"/>
    <property type="evidence" value="ECO:0007669"/>
    <property type="project" value="InterPro"/>
</dbReference>
<reference evidence="4" key="1">
    <citation type="submission" date="2016-04" db="EMBL/GenBank/DDBJ databases">
        <authorList>
            <person name="Guldener U."/>
            <person name="Guldener U."/>
        </authorList>
    </citation>
    <scope>NUCLEOTIDE SEQUENCE [LARGE SCALE GENOMIC DNA]</scope>
    <source>
        <strain evidence="4">UB2112</strain>
    </source>
</reference>
<feature type="region of interest" description="Disordered" evidence="1">
    <location>
        <begin position="270"/>
        <end position="293"/>
    </location>
</feature>
<keyword evidence="5" id="KW-1185">Reference proteome</keyword>
<dbReference type="PANTHER" id="PTHR21678">
    <property type="entry name" value="GROWTH INHIBITION AND DIFFERENTIATION RELATED PROTEIN 88"/>
    <property type="match status" value="1"/>
</dbReference>
<dbReference type="Pfam" id="PF10309">
    <property type="entry name" value="NCBP3"/>
    <property type="match status" value="1"/>
</dbReference>
<dbReference type="PANTHER" id="PTHR21678:SF0">
    <property type="entry name" value="C3H1-TYPE DOMAIN-CONTAINING PROTEIN"/>
    <property type="match status" value="1"/>
</dbReference>
<dbReference type="SUPFAM" id="SSF54928">
    <property type="entry name" value="RNA-binding domain, RBD"/>
    <property type="match status" value="1"/>
</dbReference>
<dbReference type="GO" id="GO:0003729">
    <property type="term" value="F:mRNA binding"/>
    <property type="evidence" value="ECO:0007669"/>
    <property type="project" value="InterPro"/>
</dbReference>
<dbReference type="Proteomes" id="UP000179920">
    <property type="component" value="Chromosome I"/>
</dbReference>
<feature type="compositionally biased region" description="Polar residues" evidence="1">
    <location>
        <begin position="278"/>
        <end position="293"/>
    </location>
</feature>
<dbReference type="Gene3D" id="3.30.70.330">
    <property type="match status" value="1"/>
</dbReference>
<protein>
    <recommendedName>
        <fullName evidence="6">RRM domain-containing protein</fullName>
    </recommendedName>
</protein>
<sequence>MSVVSALPLLSPLVTRILQLSGFPSQLKTRDLQQVFAAYEEEKGGYKIKWVDDTTALIIFADPAVAKKAYLRTVMSPPPQLIDDNGVPAKIKPYDGDDASAIISSLSNRQRSRSNGGGVLGSPTKQPAELATPSTPDSPAKSLRGHQHTPSFGRARGHSRQQSGSNPNLPPKPVAAALFDAANGGPSPANRVLAGVDTLSGIAGLPANPVAAARSGLMQEGGKMSRESSRASENGLEEALGGLALGNNAENDGGGEGLLAAATISNANGKGITGSPLPRSNATLPGQTATTVG</sequence>
<evidence type="ECO:0000313" key="5">
    <source>
        <dbReference type="Proteomes" id="UP000658997"/>
    </source>
</evidence>
<name>A0A1K0FUN0_9BASI</name>
<dbReference type="InterPro" id="IPR012677">
    <property type="entry name" value="Nucleotide-bd_a/b_plait_sf"/>
</dbReference>
<evidence type="ECO:0000256" key="1">
    <source>
        <dbReference type="SAM" id="MobiDB-lite"/>
    </source>
</evidence>
<dbReference type="Proteomes" id="UP000658997">
    <property type="component" value="Unassembled WGS sequence"/>
</dbReference>
<organism evidence="2 4">
    <name type="scientific">Ustilago bromivora</name>
    <dbReference type="NCBI Taxonomy" id="307758"/>
    <lineage>
        <taxon>Eukaryota</taxon>
        <taxon>Fungi</taxon>
        <taxon>Dikarya</taxon>
        <taxon>Basidiomycota</taxon>
        <taxon>Ustilaginomycotina</taxon>
        <taxon>Ustilaginomycetes</taxon>
        <taxon>Ustilaginales</taxon>
        <taxon>Ustilaginaceae</taxon>
        <taxon>Ustilago</taxon>
    </lineage>
</organism>